<dbReference type="InterPro" id="IPR012505">
    <property type="entry name" value="YbbR"/>
</dbReference>
<dbReference type="InterPro" id="IPR053154">
    <property type="entry name" value="c-di-AMP_regulator"/>
</dbReference>
<dbReference type="PANTHER" id="PTHR37804:SF1">
    <property type="entry name" value="CDAA REGULATORY PROTEIN CDAR"/>
    <property type="match status" value="1"/>
</dbReference>
<dbReference type="Proteomes" id="UP000178449">
    <property type="component" value="Unassembled WGS sequence"/>
</dbReference>
<sequence length="310" mass="34993">MERLTNNWPQKLLALVLALIVWALAPTPGREGQTEIQFFVPLTYTNAPKDLIMTSQPLQAVSILVEVPARDLASIYPSHFQAVVDMEHTTEGTHRFKISRSDIKTPKNVRILTINPDAVDIKFEKAAERELVIHPVLIGAPAPGHVLQKVTMYPDRVRVLGSAEILDKLDQLETKALSIEGLNAEIEMFASIDWPEGIKVIEPAPDNYTARIQIGSEPTIRLFENIPLGLVNQVYVTQINPKSFSLAIRGPRTLVESMTIEDIQAFIDLKAYKPGKYKVQQPTLRLRPEIQIQKVWPPIDIWVLNQKIYE</sequence>
<dbReference type="EMBL" id="MFNE01000020">
    <property type="protein sequence ID" value="OGG95549.1"/>
    <property type="molecule type" value="Genomic_DNA"/>
</dbReference>
<dbReference type="Pfam" id="PF07949">
    <property type="entry name" value="YbbR"/>
    <property type="match status" value="2"/>
</dbReference>
<dbReference type="Gene3D" id="2.170.120.40">
    <property type="entry name" value="YbbR-like domain"/>
    <property type="match status" value="1"/>
</dbReference>
<gene>
    <name evidence="1" type="ORF">A2527_06890</name>
</gene>
<proteinExistence type="predicted"/>
<accession>A0A1F6GBT0</accession>
<organism evidence="1 2">
    <name type="scientific">Candidatus Lambdaproteobacteria bacterium RIFOXYD2_FULL_50_16</name>
    <dbReference type="NCBI Taxonomy" id="1817772"/>
    <lineage>
        <taxon>Bacteria</taxon>
        <taxon>Pseudomonadati</taxon>
        <taxon>Pseudomonadota</taxon>
        <taxon>Candidatus Lambdaproteobacteria</taxon>
    </lineage>
</organism>
<dbReference type="STRING" id="1817772.A2527_06890"/>
<dbReference type="AlphaFoldDB" id="A0A1F6GBT0"/>
<dbReference type="Gene3D" id="2.170.120.30">
    <property type="match status" value="2"/>
</dbReference>
<dbReference type="PANTHER" id="PTHR37804">
    <property type="entry name" value="CDAA REGULATORY PROTEIN CDAR"/>
    <property type="match status" value="1"/>
</dbReference>
<evidence type="ECO:0008006" key="3">
    <source>
        <dbReference type="Google" id="ProtNLM"/>
    </source>
</evidence>
<evidence type="ECO:0000313" key="2">
    <source>
        <dbReference type="Proteomes" id="UP000178449"/>
    </source>
</evidence>
<evidence type="ECO:0000313" key="1">
    <source>
        <dbReference type="EMBL" id="OGG95549.1"/>
    </source>
</evidence>
<name>A0A1F6GBT0_9PROT</name>
<protein>
    <recommendedName>
        <fullName evidence="3">YbbR-like domain-containing protein</fullName>
    </recommendedName>
</protein>
<reference evidence="1 2" key="1">
    <citation type="journal article" date="2016" name="Nat. Commun.">
        <title>Thousands of microbial genomes shed light on interconnected biogeochemical processes in an aquifer system.</title>
        <authorList>
            <person name="Anantharaman K."/>
            <person name="Brown C.T."/>
            <person name="Hug L.A."/>
            <person name="Sharon I."/>
            <person name="Castelle C.J."/>
            <person name="Probst A.J."/>
            <person name="Thomas B.C."/>
            <person name="Singh A."/>
            <person name="Wilkins M.J."/>
            <person name="Karaoz U."/>
            <person name="Brodie E.L."/>
            <person name="Williams K.H."/>
            <person name="Hubbard S.S."/>
            <person name="Banfield J.F."/>
        </authorList>
    </citation>
    <scope>NUCLEOTIDE SEQUENCE [LARGE SCALE GENOMIC DNA]</scope>
</reference>
<comment type="caution">
    <text evidence="1">The sequence shown here is derived from an EMBL/GenBank/DDBJ whole genome shotgun (WGS) entry which is preliminary data.</text>
</comment>